<dbReference type="GO" id="GO:0005052">
    <property type="term" value="F:peroxisome matrix targeting signal-1 binding"/>
    <property type="evidence" value="ECO:0007669"/>
    <property type="project" value="TreeGrafter"/>
</dbReference>
<evidence type="ECO:0000256" key="4">
    <source>
        <dbReference type="PROSITE-ProRule" id="PRU00339"/>
    </source>
</evidence>
<dbReference type="AlphaFoldDB" id="A0A8J2LJI4"/>
<dbReference type="GO" id="GO:0005778">
    <property type="term" value="C:peroxisomal membrane"/>
    <property type="evidence" value="ECO:0007669"/>
    <property type="project" value="TreeGrafter"/>
</dbReference>
<dbReference type="GO" id="GO:0016560">
    <property type="term" value="P:protein import into peroxisome matrix, docking"/>
    <property type="evidence" value="ECO:0007669"/>
    <property type="project" value="TreeGrafter"/>
</dbReference>
<proteinExistence type="predicted"/>
<sequence length="605" mass="66903">MSFREFLDSECGQLNPVLKVASHFTQDVSLRDTLASGPSGGLAGSSRTAHQNDPYLQDYLERSHQEVAMLPPTTFQMDSLLREIQSMENSQGSRPIPGPGVADFAKQPDWAQEFLKNEHSLKVTGAAWAGDYFAAELDPVWDNSRDAYALPVQPPLPMPVHDVVHPMPLPVGQLDPNLTARELLDDSKWADDFVATEKTELMSTADELLQSVADPTLKATDFMKFVEKLSTGEVDFADQATAKPDLANIWASEYQSDLNPEITNPKEWAEEFAAGGFMGAPSGMQDDKEDFWLKLQEEWDRLAQDDSANHPWLTDNSPQLDQPYTFNQENPFEQVEDPLSEGKKKLLEGDIPSAVLLFESAVQKLPENPECWLLLGTTQAQNEQDPLAISALNKCLSIQPDNLPALMALAASLTNESYHLQASNALKRWLKFNPKYSHIIEEEVQTLESRTTSILPSDELSQVQHLYMKAARMNPTKGIDPDVQSGLANGGKSAEAIGAYRKSLEISPGCIRTRYNLGISCVNLGAYKEAAEHFLTSLNIQAAGKSGEEPSSSVGVTTGNKRSVMSDSIWSSLRMILHLLDRGELTSAIDHRDLETLNREFQISV</sequence>
<name>A0A8J2LJI4_9HEXA</name>
<dbReference type="OrthoDB" id="10006023at2759"/>
<dbReference type="Pfam" id="PF14559">
    <property type="entry name" value="TPR_19"/>
    <property type="match status" value="1"/>
</dbReference>
<keyword evidence="2" id="KW-0677">Repeat</keyword>
<dbReference type="InterPro" id="IPR019734">
    <property type="entry name" value="TPR_rpt"/>
</dbReference>
<feature type="repeat" description="TPR" evidence="4">
    <location>
        <begin position="369"/>
        <end position="402"/>
    </location>
</feature>
<dbReference type="GO" id="GO:0005829">
    <property type="term" value="C:cytosol"/>
    <property type="evidence" value="ECO:0007669"/>
    <property type="project" value="TreeGrafter"/>
</dbReference>
<keyword evidence="3 4" id="KW-0802">TPR repeat</keyword>
<keyword evidence="1" id="KW-0963">Cytoplasm</keyword>
<dbReference type="SMART" id="SM00028">
    <property type="entry name" value="TPR"/>
    <property type="match status" value="3"/>
</dbReference>
<dbReference type="PANTHER" id="PTHR10130:SF0">
    <property type="entry name" value="GH08708P"/>
    <property type="match status" value="1"/>
</dbReference>
<organism evidence="5 6">
    <name type="scientific">Allacma fusca</name>
    <dbReference type="NCBI Taxonomy" id="39272"/>
    <lineage>
        <taxon>Eukaryota</taxon>
        <taxon>Metazoa</taxon>
        <taxon>Ecdysozoa</taxon>
        <taxon>Arthropoda</taxon>
        <taxon>Hexapoda</taxon>
        <taxon>Collembola</taxon>
        <taxon>Symphypleona</taxon>
        <taxon>Sminthuridae</taxon>
        <taxon>Allacma</taxon>
    </lineage>
</organism>
<protein>
    <recommendedName>
        <fullName evidence="7">Peroxisomal targeting signal 1 receptor</fullName>
    </recommendedName>
</protein>
<keyword evidence="6" id="KW-1185">Reference proteome</keyword>
<accession>A0A8J2LJI4</accession>
<evidence type="ECO:0000256" key="1">
    <source>
        <dbReference type="ARBA" id="ARBA00022490"/>
    </source>
</evidence>
<evidence type="ECO:0000256" key="3">
    <source>
        <dbReference type="ARBA" id="ARBA00022803"/>
    </source>
</evidence>
<dbReference type="PROSITE" id="PS50005">
    <property type="entry name" value="TPR"/>
    <property type="match status" value="1"/>
</dbReference>
<comment type="caution">
    <text evidence="5">The sequence shown here is derived from an EMBL/GenBank/DDBJ whole genome shotgun (WGS) entry which is preliminary data.</text>
</comment>
<gene>
    <name evidence="5" type="ORF">AFUS01_LOCUS44148</name>
</gene>
<evidence type="ECO:0008006" key="7">
    <source>
        <dbReference type="Google" id="ProtNLM"/>
    </source>
</evidence>
<dbReference type="EMBL" id="CAJVCH010570324">
    <property type="protein sequence ID" value="CAG7834670.1"/>
    <property type="molecule type" value="Genomic_DNA"/>
</dbReference>
<reference evidence="5" key="1">
    <citation type="submission" date="2021-06" db="EMBL/GenBank/DDBJ databases">
        <authorList>
            <person name="Hodson N. C."/>
            <person name="Mongue J. A."/>
            <person name="Jaron S. K."/>
        </authorList>
    </citation>
    <scope>NUCLEOTIDE SEQUENCE</scope>
</reference>
<evidence type="ECO:0000313" key="6">
    <source>
        <dbReference type="Proteomes" id="UP000708208"/>
    </source>
</evidence>
<dbReference type="InterPro" id="IPR024111">
    <property type="entry name" value="PEX5/PEX5L"/>
</dbReference>
<dbReference type="Proteomes" id="UP000708208">
    <property type="component" value="Unassembled WGS sequence"/>
</dbReference>
<evidence type="ECO:0000256" key="2">
    <source>
        <dbReference type="ARBA" id="ARBA00022737"/>
    </source>
</evidence>
<dbReference type="PANTHER" id="PTHR10130">
    <property type="entry name" value="PEROXISOMAL TARGETING SIGNAL 1 RECEPTOR PEX5"/>
    <property type="match status" value="1"/>
</dbReference>
<evidence type="ECO:0000313" key="5">
    <source>
        <dbReference type="EMBL" id="CAG7834670.1"/>
    </source>
</evidence>